<comment type="caution">
    <text evidence="2">The sequence shown here is derived from an EMBL/GenBank/DDBJ whole genome shotgun (WGS) entry which is preliminary data.</text>
</comment>
<evidence type="ECO:0000313" key="2">
    <source>
        <dbReference type="EMBL" id="ELZ28190.1"/>
    </source>
</evidence>
<keyword evidence="1" id="KW-1133">Transmembrane helix</keyword>
<name>M0CY94_9EURY</name>
<reference evidence="2 3" key="1">
    <citation type="journal article" date="2014" name="PLoS Genet.">
        <title>Phylogenetically driven sequencing of extremely halophilic archaea reveals strategies for static and dynamic osmo-response.</title>
        <authorList>
            <person name="Becker E.A."/>
            <person name="Seitzer P.M."/>
            <person name="Tritt A."/>
            <person name="Larsen D."/>
            <person name="Krusor M."/>
            <person name="Yao A.I."/>
            <person name="Wu D."/>
            <person name="Madern D."/>
            <person name="Eisen J.A."/>
            <person name="Darling A.E."/>
            <person name="Facciotti M.T."/>
        </authorList>
    </citation>
    <scope>NUCLEOTIDE SEQUENCE [LARGE SCALE GENOMIC DNA]</scope>
    <source>
        <strain evidence="2 3">2-9-1</strain>
    </source>
</reference>
<evidence type="ECO:0000256" key="1">
    <source>
        <dbReference type="SAM" id="Phobius"/>
    </source>
</evidence>
<dbReference type="AlphaFoldDB" id="M0CY94"/>
<keyword evidence="1" id="KW-0472">Membrane</keyword>
<dbReference type="Proteomes" id="UP000011626">
    <property type="component" value="Unassembled WGS sequence"/>
</dbReference>
<dbReference type="STRING" id="797114.C475_05275"/>
<keyword evidence="3" id="KW-1185">Reference proteome</keyword>
<evidence type="ECO:0000313" key="3">
    <source>
        <dbReference type="Proteomes" id="UP000011626"/>
    </source>
</evidence>
<organism evidence="2 3">
    <name type="scientific">Halosimplex carlsbadense 2-9-1</name>
    <dbReference type="NCBI Taxonomy" id="797114"/>
    <lineage>
        <taxon>Archaea</taxon>
        <taxon>Methanobacteriati</taxon>
        <taxon>Methanobacteriota</taxon>
        <taxon>Stenosarchaea group</taxon>
        <taxon>Halobacteria</taxon>
        <taxon>Halobacteriales</taxon>
        <taxon>Haloarculaceae</taxon>
        <taxon>Halosimplex</taxon>
    </lineage>
</organism>
<proteinExistence type="predicted"/>
<gene>
    <name evidence="2" type="ORF">C475_05275</name>
</gene>
<accession>M0CY94</accession>
<protein>
    <submittedName>
        <fullName evidence="2">Uncharacterized protein</fullName>
    </submittedName>
</protein>
<keyword evidence="1" id="KW-0812">Transmembrane</keyword>
<dbReference type="EMBL" id="AOIU01000011">
    <property type="protein sequence ID" value="ELZ28190.1"/>
    <property type="molecule type" value="Genomic_DNA"/>
</dbReference>
<sequence>MKTVSRNGLADRRGYAPDRVLYRDIEPTAQSTMSLAITHFAVGAACTAVVLMLVPRVPFQRTLVVCGGIWAMLPDAWRFLPTSGARYAHEFHATPLANVFWFHNALDRADVGDSQATGVALLAVFLLVTATVEYRDYRTPEPVREALPDAVFEDD</sequence>
<feature type="transmembrane region" description="Helical" evidence="1">
    <location>
        <begin position="33"/>
        <end position="54"/>
    </location>
</feature>
<dbReference type="eggNOG" id="arCOG11959">
    <property type="taxonomic scope" value="Archaea"/>
</dbReference>